<keyword evidence="2" id="KW-0648">Protein biosynthesis</keyword>
<keyword evidence="2" id="KW-0396">Initiation factor</keyword>
<dbReference type="AlphaFoldDB" id="A8HWS9"/>
<feature type="region of interest" description="Disordered" evidence="1">
    <location>
        <begin position="1"/>
        <end position="49"/>
    </location>
</feature>
<name>A8HWS9_AZOC5</name>
<reference evidence="3" key="2">
    <citation type="submission" date="2007-04" db="EMBL/GenBank/DDBJ databases">
        <title>Complete genome sequence of the nitrogen-fixing bacterium Azorhizobium caulinodans ORS571.</title>
        <authorList>
            <person name="Lee K.B."/>
            <person name="Backer P.D."/>
            <person name="Aono T."/>
            <person name="Liu C.T."/>
            <person name="Suzuki S."/>
            <person name="Suzuki T."/>
            <person name="Kaneko T."/>
            <person name="Yamada M."/>
            <person name="Tabata S."/>
            <person name="Kupfer D.M."/>
            <person name="Najar F.Z."/>
            <person name="Wiley G.B."/>
            <person name="Roe B."/>
            <person name="Binnewies T."/>
            <person name="Ussery D."/>
            <person name="Vereecke D."/>
            <person name="Gevers D."/>
            <person name="Holsters M."/>
            <person name="Oyaizu H."/>
        </authorList>
    </citation>
    <scope>NUCLEOTIDE SEQUENCE [LARGE SCALE GENOMIC DNA]</scope>
    <source>
        <strain evidence="3">ATCC 43989 / DSM 5975 / JCM 20966 / LMG 6465 / NBRC 14845 / NCIMB 13405 / ORS 571</strain>
    </source>
</reference>
<reference evidence="2 3" key="1">
    <citation type="journal article" date="2007" name="Appl. Environ. Microbiol.">
        <title>Rhizobial factors required for stem nodule maturation and maintenance in Sesbania rostrata-Azorhizobium caulinodans ORS571 symbiosis.</title>
        <authorList>
            <person name="Suzuki S."/>
            <person name="Aono T."/>
            <person name="Lee KB."/>
            <person name="Suzuki T."/>
            <person name="Liu CT."/>
            <person name="Miwa H."/>
            <person name="Wakao S."/>
            <person name="Iki T."/>
            <person name="Oyaizu H."/>
        </authorList>
    </citation>
    <scope>NUCLEOTIDE SEQUENCE [LARGE SCALE GENOMIC DNA]</scope>
    <source>
        <strain evidence="3">ATCC 43989 / DSM 5975 / JCM 20966 / LMG 6465 / NBRC 14845 / NCIMB 13405 / ORS 571</strain>
    </source>
</reference>
<dbReference type="Proteomes" id="UP000000270">
    <property type="component" value="Chromosome"/>
</dbReference>
<dbReference type="EMBL" id="AP009384">
    <property type="protein sequence ID" value="BAF90464.1"/>
    <property type="molecule type" value="Genomic_DNA"/>
</dbReference>
<reference evidence="2 3" key="5">
    <citation type="journal article" date="2010" name="Appl. Environ. Microbiol.">
        <title>phrR-like gene praR of Azorhizobium caulinodans ORS571 is essential for symbiosis with Sesbania rostrata and is involved in expression of reb genes.</title>
        <authorList>
            <person name="Akiba N."/>
            <person name="Aono T."/>
            <person name="Toyazaki H."/>
            <person name="Sato S."/>
            <person name="Oyaizu H."/>
        </authorList>
    </citation>
    <scope>NUCLEOTIDE SEQUENCE [LARGE SCALE GENOMIC DNA]</scope>
    <source>
        <strain evidence="3">ATCC 43989 / DSM 5975 / JCM 20966 / LMG 6465 / NBRC 14845 / NCIMB 13405 / ORS 571</strain>
    </source>
</reference>
<reference evidence="2 3" key="3">
    <citation type="journal article" date="2008" name="BMC Genomics">
        <title>The genome of the versatile nitrogen fixer Azorhizobium caulinodans ORS571.</title>
        <authorList>
            <person name="Lee KB."/>
            <person name="Backer P.D."/>
            <person name="Aono T."/>
            <person name="Liu CT."/>
            <person name="Suzuki S."/>
            <person name="Suzuki T."/>
            <person name="Kaneko T."/>
            <person name="Yamada M."/>
            <person name="Tabata S."/>
            <person name="Kupfer D.M."/>
            <person name="Najar F.Z."/>
            <person name="Wiley G.B."/>
            <person name="Roe B."/>
            <person name="Binnewies T.T."/>
            <person name="Ussery D.W."/>
            <person name="D'Haeze W."/>
            <person name="Herder J.D."/>
            <person name="Gevers D."/>
            <person name="Vereecke D."/>
            <person name="Holsters M."/>
            <person name="Oyaizu H."/>
        </authorList>
    </citation>
    <scope>NUCLEOTIDE SEQUENCE [LARGE SCALE GENOMIC DNA]</scope>
    <source>
        <strain evidence="3">ATCC 43989 / DSM 5975 / JCM 20966 / LMG 6465 / NBRC 14845 / NCIMB 13405 / ORS 571</strain>
    </source>
</reference>
<sequence>MSPQQSRSSLGASKVQVRPASRSNVQIAPSAAVPDRVLTPETPAPMPRPAGLMGLIRLWMWRVRSRAELAELDAERLRDAGIHPRLARREADKPFWRA</sequence>
<dbReference type="HOGENOM" id="CLU_2327834_0_0_5"/>
<reference evidence="2 3" key="4">
    <citation type="journal article" date="2009" name="Appl. Environ. Microbiol.">
        <title>Comparative genome-wide transcriptional profiling of Azorhizobium caulinodans ORS571 grown under free-living and symbiotic conditions.</title>
        <authorList>
            <person name="Tsukada S."/>
            <person name="Aono T."/>
            <person name="Akiba N."/>
            <person name="Lee KB."/>
            <person name="Liu CT."/>
            <person name="Toyazaki H."/>
            <person name="Oyaizu H."/>
        </authorList>
    </citation>
    <scope>NUCLEOTIDE SEQUENCE [LARGE SCALE GENOMIC DNA]</scope>
    <source>
        <strain evidence="3">ATCC 43989 / DSM 5975 / JCM 20966 / LMG 6465 / NBRC 14845 / NCIMB 13405 / ORS 571</strain>
    </source>
</reference>
<proteinExistence type="predicted"/>
<dbReference type="STRING" id="438753.AZC_4466"/>
<organism evidence="2 3">
    <name type="scientific">Azorhizobium caulinodans (strain ATCC 43989 / DSM 5975 / JCM 20966 / LMG 6465 / NBRC 14845 / NCIMB 13405 / ORS 571)</name>
    <dbReference type="NCBI Taxonomy" id="438753"/>
    <lineage>
        <taxon>Bacteria</taxon>
        <taxon>Pseudomonadati</taxon>
        <taxon>Pseudomonadota</taxon>
        <taxon>Alphaproteobacteria</taxon>
        <taxon>Hyphomicrobiales</taxon>
        <taxon>Xanthobacteraceae</taxon>
        <taxon>Azorhizobium</taxon>
    </lineage>
</organism>
<feature type="compositionally biased region" description="Polar residues" evidence="1">
    <location>
        <begin position="1"/>
        <end position="11"/>
    </location>
</feature>
<evidence type="ECO:0000313" key="3">
    <source>
        <dbReference type="Proteomes" id="UP000000270"/>
    </source>
</evidence>
<protein>
    <submittedName>
        <fullName evidence="2">Translation initiation factor IF-2</fullName>
    </submittedName>
</protein>
<reference evidence="2 3" key="6">
    <citation type="journal article" date="2011" name="Appl. Environ. Microbiol.">
        <title>Involvement of the azorhizobial chromosome partition gene (parA) in the onset of bacteroid differentiation during Sesbania rostrata stem nodule development.</title>
        <authorList>
            <person name="Liu CT."/>
            <person name="Lee KB."/>
            <person name="Wang YS."/>
            <person name="Peng MH."/>
            <person name="Lee KT."/>
            <person name="Suzuki S."/>
            <person name="Suzuki T."/>
            <person name="Oyaizu H."/>
        </authorList>
    </citation>
    <scope>NUCLEOTIDE SEQUENCE [LARGE SCALE GENOMIC DNA]</scope>
    <source>
        <strain evidence="3">ATCC 43989 / DSM 5975 / JCM 20966 / LMG 6465 / NBRC 14845 / NCIMB 13405 / ORS 571</strain>
    </source>
</reference>
<keyword evidence="3" id="KW-1185">Reference proteome</keyword>
<evidence type="ECO:0000256" key="1">
    <source>
        <dbReference type="SAM" id="MobiDB-lite"/>
    </source>
</evidence>
<dbReference type="KEGG" id="azc:AZC_4466"/>
<evidence type="ECO:0000313" key="2">
    <source>
        <dbReference type="EMBL" id="BAF90464.1"/>
    </source>
</evidence>
<accession>A8HWS9</accession>
<dbReference type="GO" id="GO:0003743">
    <property type="term" value="F:translation initiation factor activity"/>
    <property type="evidence" value="ECO:0007669"/>
    <property type="project" value="UniProtKB-KW"/>
</dbReference>
<dbReference type="eggNOG" id="COG5457">
    <property type="taxonomic scope" value="Bacteria"/>
</dbReference>
<gene>
    <name evidence="2" type="ordered locus">AZC_4466</name>
</gene>